<dbReference type="Pfam" id="PF13530">
    <property type="entry name" value="SCP2_2"/>
    <property type="match status" value="1"/>
</dbReference>
<organism evidence="6 7">
    <name type="scientific">Microlunatus capsulatus</name>
    <dbReference type="NCBI Taxonomy" id="99117"/>
    <lineage>
        <taxon>Bacteria</taxon>
        <taxon>Bacillati</taxon>
        <taxon>Actinomycetota</taxon>
        <taxon>Actinomycetes</taxon>
        <taxon>Propionibacteriales</taxon>
        <taxon>Propionibacteriaceae</taxon>
        <taxon>Microlunatus</taxon>
    </lineage>
</organism>
<keyword evidence="7" id="KW-1185">Reference proteome</keyword>
<dbReference type="InterPro" id="IPR036527">
    <property type="entry name" value="SCP2_sterol-bd_dom_sf"/>
</dbReference>
<dbReference type="HAMAP" id="MF_01812">
    <property type="entry name" value="Eis"/>
    <property type="match status" value="1"/>
</dbReference>
<evidence type="ECO:0000259" key="5">
    <source>
        <dbReference type="Pfam" id="PF17668"/>
    </source>
</evidence>
<dbReference type="SUPFAM" id="SSF55718">
    <property type="entry name" value="SCP-like"/>
    <property type="match status" value="1"/>
</dbReference>
<evidence type="ECO:0000256" key="3">
    <source>
        <dbReference type="HAMAP-Rule" id="MF_01812"/>
    </source>
</evidence>
<dbReference type="InterPro" id="IPR041380">
    <property type="entry name" value="Acetyltransf_17"/>
</dbReference>
<feature type="domain" description="Enhanced intracellular survival protein" evidence="4">
    <location>
        <begin position="305"/>
        <end position="405"/>
    </location>
</feature>
<dbReference type="Gene3D" id="3.40.630.30">
    <property type="match status" value="2"/>
</dbReference>
<dbReference type="EMBL" id="JAGIOB010000001">
    <property type="protein sequence ID" value="MBP2417318.1"/>
    <property type="molecule type" value="Genomic_DNA"/>
</dbReference>
<dbReference type="Pfam" id="PF17668">
    <property type="entry name" value="Acetyltransf_17"/>
    <property type="match status" value="1"/>
</dbReference>
<evidence type="ECO:0000256" key="1">
    <source>
        <dbReference type="ARBA" id="ARBA00022679"/>
    </source>
</evidence>
<dbReference type="PANTHER" id="PTHR37817:SF1">
    <property type="entry name" value="N-ACETYLTRANSFERASE EIS"/>
    <property type="match status" value="1"/>
</dbReference>
<comment type="caution">
    <text evidence="6">The sequence shown here is derived from an EMBL/GenBank/DDBJ whole genome shotgun (WGS) entry which is preliminary data.</text>
</comment>
<evidence type="ECO:0000313" key="6">
    <source>
        <dbReference type="EMBL" id="MBP2417318.1"/>
    </source>
</evidence>
<dbReference type="RefSeq" id="WP_210055691.1">
    <property type="nucleotide sequence ID" value="NZ_BAAAMH010000005.1"/>
</dbReference>
<comment type="subunit">
    <text evidence="3">Homohexamer; trimer of dimers.</text>
</comment>
<gene>
    <name evidence="6" type="ORF">JOF54_002240</name>
</gene>
<evidence type="ECO:0000256" key="2">
    <source>
        <dbReference type="ARBA" id="ARBA00023315"/>
    </source>
</evidence>
<dbReference type="InterPro" id="IPR051554">
    <property type="entry name" value="Acetyltransferase_Eis"/>
</dbReference>
<accession>A0ABS4Z8D8</accession>
<comment type="similarity">
    <text evidence="3">Belongs to the acetyltransferase Eis family.</text>
</comment>
<feature type="active site" description="Proton donor" evidence="3">
    <location>
        <position position="124"/>
    </location>
</feature>
<feature type="binding site" evidence="3">
    <location>
        <begin position="119"/>
        <end position="120"/>
    </location>
    <ligand>
        <name>acetyl-CoA</name>
        <dbReference type="ChEBI" id="CHEBI:57288"/>
    </ligand>
</feature>
<keyword evidence="1 3" id="KW-0808">Transferase</keyword>
<evidence type="ECO:0000259" key="4">
    <source>
        <dbReference type="Pfam" id="PF13530"/>
    </source>
</evidence>
<dbReference type="Proteomes" id="UP000758168">
    <property type="component" value="Unassembled WGS sequence"/>
</dbReference>
<protein>
    <submittedName>
        <fullName evidence="6">Acetyltransferase</fullName>
    </submittedName>
</protein>
<name>A0ABS4Z8D8_9ACTN</name>
<dbReference type="NCBIfam" id="NF002367">
    <property type="entry name" value="PRK01346.1-4"/>
    <property type="match status" value="1"/>
</dbReference>
<dbReference type="InterPro" id="IPR022902">
    <property type="entry name" value="NAcTrfase_Eis"/>
</dbReference>
<feature type="active site" description="Proton acceptor; via carboxylate" evidence="3">
    <location>
        <position position="409"/>
    </location>
</feature>
<feature type="binding site" evidence="3">
    <location>
        <begin position="94"/>
        <end position="99"/>
    </location>
    <ligand>
        <name>acetyl-CoA</name>
        <dbReference type="ChEBI" id="CHEBI:57288"/>
    </ligand>
</feature>
<dbReference type="Gene3D" id="3.30.1050.10">
    <property type="entry name" value="SCP2 sterol-binding domain"/>
    <property type="match status" value="1"/>
</dbReference>
<feature type="binding site" evidence="3">
    <location>
        <begin position="86"/>
        <end position="88"/>
    </location>
    <ligand>
        <name>acetyl-CoA</name>
        <dbReference type="ChEBI" id="CHEBI:57288"/>
    </ligand>
</feature>
<dbReference type="InterPro" id="IPR025559">
    <property type="entry name" value="Eis_dom"/>
</dbReference>
<proteinExistence type="inferred from homology"/>
<dbReference type="Pfam" id="PF13527">
    <property type="entry name" value="Acetyltransf_9"/>
    <property type="match status" value="1"/>
</dbReference>
<dbReference type="SUPFAM" id="SSF55729">
    <property type="entry name" value="Acyl-CoA N-acyltransferases (Nat)"/>
    <property type="match status" value="1"/>
</dbReference>
<sequence length="409" mass="43439">MPAPHLTSPQLVACPPEGDEAFLRATMHGFHRDWDGDALEPAVRLLDTGRSFGHQVEGGWVSTCSSYARRLVVPGGTVSTAAVTWVTVSPSYRRRGLLTELMAHQLATVPEPVALLWASEAGIYGRYGYGAAVPSLRVSGPTRETAFRADVDLGGGSVEEVGSEEFRSVVVPLHARLLADRPGSLDRTAAWWDAALDDRPSRRPGQSAQRYALHHDETGAVDGYLAFRLPAAADFGPGLTVRVTALDAVTPAAHARLWRFVLDLDLVRTVEAAVAGDDPLPHLLADPLALTSTVSESTHVRLLDVPAALEARRYATDVDVVVAVTDPRGPEYGGTYRLAGGPDGASVGRVESSPDVHLGVRELGAAYLGGTPLTTLGRAGLVQERTPGALGALARALAGPRLPFCRDYF</sequence>
<reference evidence="6 7" key="1">
    <citation type="submission" date="2021-03" db="EMBL/GenBank/DDBJ databases">
        <title>Sequencing the genomes of 1000 actinobacteria strains.</title>
        <authorList>
            <person name="Klenk H.-P."/>
        </authorList>
    </citation>
    <scope>NUCLEOTIDE SEQUENCE [LARGE SCALE GENOMIC DNA]</scope>
    <source>
        <strain evidence="6 7">DSM 12936</strain>
    </source>
</reference>
<evidence type="ECO:0000313" key="7">
    <source>
        <dbReference type="Proteomes" id="UP000758168"/>
    </source>
</evidence>
<keyword evidence="2 3" id="KW-0012">Acyltransferase</keyword>
<dbReference type="InterPro" id="IPR016181">
    <property type="entry name" value="Acyl_CoA_acyltransferase"/>
</dbReference>
<feature type="domain" description="Eis-like acetyltransferase" evidence="5">
    <location>
        <begin position="183"/>
        <end position="301"/>
    </location>
</feature>
<dbReference type="PANTHER" id="PTHR37817">
    <property type="entry name" value="N-ACETYLTRANSFERASE EIS"/>
    <property type="match status" value="1"/>
</dbReference>